<dbReference type="Proteomes" id="UP000494256">
    <property type="component" value="Unassembled WGS sequence"/>
</dbReference>
<evidence type="ECO:0000313" key="1">
    <source>
        <dbReference type="EMBL" id="CAB3234204.1"/>
    </source>
</evidence>
<gene>
    <name evidence="1" type="ORF">APLA_LOCUS6488</name>
</gene>
<comment type="caution">
    <text evidence="1">The sequence shown here is derived from an EMBL/GenBank/DDBJ whole genome shotgun (WGS) entry which is preliminary data.</text>
</comment>
<sequence>MNRPVKENLDPKLVENIVKIVSARFYVPKKIDRSSIPSNTPMRLNWMLNKLVPTREKLQTQSFKNVYQCYGNAFFDRQTVMNRTARNILELELVEDMVKIVSTQCNIPKKKFDRNSIPSNAPMRLNCTETGKSITNVTKGPTIMTTFIAVF</sequence>
<protein>
    <submittedName>
        <fullName evidence="1">Uncharacterized protein</fullName>
    </submittedName>
</protein>
<name>A0A8S0ZR50_ARCPL</name>
<accession>A0A8S0ZR50</accession>
<reference evidence="1 2" key="1">
    <citation type="submission" date="2020-04" db="EMBL/GenBank/DDBJ databases">
        <authorList>
            <person name="Wallbank WR R."/>
            <person name="Pardo Diaz C."/>
            <person name="Kozak K."/>
            <person name="Martin S."/>
            <person name="Jiggins C."/>
            <person name="Moest M."/>
            <person name="Warren A I."/>
            <person name="Byers J.R.P. K."/>
            <person name="Montejo-Kovacevich G."/>
            <person name="Yen C E."/>
        </authorList>
    </citation>
    <scope>NUCLEOTIDE SEQUENCE [LARGE SCALE GENOMIC DNA]</scope>
</reference>
<evidence type="ECO:0000313" key="2">
    <source>
        <dbReference type="Proteomes" id="UP000494256"/>
    </source>
</evidence>
<proteinExistence type="predicted"/>
<organism evidence="1 2">
    <name type="scientific">Arctia plantaginis</name>
    <name type="common">Wood tiger moth</name>
    <name type="synonym">Phalaena plantaginis</name>
    <dbReference type="NCBI Taxonomy" id="874455"/>
    <lineage>
        <taxon>Eukaryota</taxon>
        <taxon>Metazoa</taxon>
        <taxon>Ecdysozoa</taxon>
        <taxon>Arthropoda</taxon>
        <taxon>Hexapoda</taxon>
        <taxon>Insecta</taxon>
        <taxon>Pterygota</taxon>
        <taxon>Neoptera</taxon>
        <taxon>Endopterygota</taxon>
        <taxon>Lepidoptera</taxon>
        <taxon>Glossata</taxon>
        <taxon>Ditrysia</taxon>
        <taxon>Noctuoidea</taxon>
        <taxon>Erebidae</taxon>
        <taxon>Arctiinae</taxon>
        <taxon>Arctia</taxon>
    </lineage>
</organism>
<dbReference type="EMBL" id="CADEBD010000294">
    <property type="protein sequence ID" value="CAB3234204.1"/>
    <property type="molecule type" value="Genomic_DNA"/>
</dbReference>
<dbReference type="OrthoDB" id="10058156at2759"/>
<dbReference type="AlphaFoldDB" id="A0A8S0ZR50"/>